<evidence type="ECO:0000313" key="2">
    <source>
        <dbReference type="Proteomes" id="UP000265520"/>
    </source>
</evidence>
<dbReference type="InterPro" id="IPR016024">
    <property type="entry name" value="ARM-type_fold"/>
</dbReference>
<comment type="caution">
    <text evidence="1">The sequence shown here is derived from an EMBL/GenBank/DDBJ whole genome shotgun (WGS) entry which is preliminary data.</text>
</comment>
<sequence>MKEKGALQLLLPFLNESNTKIRCKVLNLLCTLSKDITDELTEYLDETHLFNIVNIVSSSTSESEKAAAVGILSNLPA</sequence>
<accession>A0A392SFL4</accession>
<dbReference type="Gene3D" id="1.25.10.10">
    <property type="entry name" value="Leucine-rich Repeat Variant"/>
    <property type="match status" value="1"/>
</dbReference>
<evidence type="ECO:0000313" key="1">
    <source>
        <dbReference type="EMBL" id="MCI46715.1"/>
    </source>
</evidence>
<dbReference type="InterPro" id="IPR011989">
    <property type="entry name" value="ARM-like"/>
</dbReference>
<dbReference type="Proteomes" id="UP000265520">
    <property type="component" value="Unassembled WGS sequence"/>
</dbReference>
<dbReference type="InterPro" id="IPR052608">
    <property type="entry name" value="U-box_domain_protein"/>
</dbReference>
<dbReference type="EMBL" id="LXQA010361527">
    <property type="protein sequence ID" value="MCI46715.1"/>
    <property type="molecule type" value="Genomic_DNA"/>
</dbReference>
<dbReference type="PANTHER" id="PTHR45958:SF12">
    <property type="entry name" value="OS01G0948500 PROTEIN"/>
    <property type="match status" value="1"/>
</dbReference>
<organism evidence="1 2">
    <name type="scientific">Trifolium medium</name>
    <dbReference type="NCBI Taxonomy" id="97028"/>
    <lineage>
        <taxon>Eukaryota</taxon>
        <taxon>Viridiplantae</taxon>
        <taxon>Streptophyta</taxon>
        <taxon>Embryophyta</taxon>
        <taxon>Tracheophyta</taxon>
        <taxon>Spermatophyta</taxon>
        <taxon>Magnoliopsida</taxon>
        <taxon>eudicotyledons</taxon>
        <taxon>Gunneridae</taxon>
        <taxon>Pentapetalae</taxon>
        <taxon>rosids</taxon>
        <taxon>fabids</taxon>
        <taxon>Fabales</taxon>
        <taxon>Fabaceae</taxon>
        <taxon>Papilionoideae</taxon>
        <taxon>50 kb inversion clade</taxon>
        <taxon>NPAAA clade</taxon>
        <taxon>Hologalegina</taxon>
        <taxon>IRL clade</taxon>
        <taxon>Trifolieae</taxon>
        <taxon>Trifolium</taxon>
    </lineage>
</organism>
<feature type="non-terminal residue" evidence="1">
    <location>
        <position position="77"/>
    </location>
</feature>
<proteinExistence type="predicted"/>
<dbReference type="AlphaFoldDB" id="A0A392SFL4"/>
<protein>
    <submittedName>
        <fullName evidence="1">U-box domain-containing protein 44-like</fullName>
    </submittedName>
</protein>
<keyword evidence="2" id="KW-1185">Reference proteome</keyword>
<name>A0A392SFL4_9FABA</name>
<reference evidence="1 2" key="1">
    <citation type="journal article" date="2018" name="Front. Plant Sci.">
        <title>Red Clover (Trifolium pratense) and Zigzag Clover (T. medium) - A Picture of Genomic Similarities and Differences.</title>
        <authorList>
            <person name="Dluhosova J."/>
            <person name="Istvanek J."/>
            <person name="Nedelnik J."/>
            <person name="Repkova J."/>
        </authorList>
    </citation>
    <scope>NUCLEOTIDE SEQUENCE [LARGE SCALE GENOMIC DNA]</scope>
    <source>
        <strain evidence="2">cv. 10/8</strain>
        <tissue evidence="1">Leaf</tissue>
    </source>
</reference>
<dbReference type="PANTHER" id="PTHR45958">
    <property type="entry name" value="RING-TYPE E3 UBIQUITIN TRANSFERASE"/>
    <property type="match status" value="1"/>
</dbReference>
<dbReference type="SUPFAM" id="SSF48371">
    <property type="entry name" value="ARM repeat"/>
    <property type="match status" value="1"/>
</dbReference>